<evidence type="ECO:0000313" key="2">
    <source>
        <dbReference type="Proteomes" id="UP001241377"/>
    </source>
</evidence>
<dbReference type="EMBL" id="JASBWR010000143">
    <property type="protein sequence ID" value="KAJ9091834.1"/>
    <property type="molecule type" value="Genomic_DNA"/>
</dbReference>
<name>A0ACC2UY06_9TREE</name>
<reference evidence="1" key="1">
    <citation type="submission" date="2023-04" db="EMBL/GenBank/DDBJ databases">
        <title>Draft Genome sequencing of Naganishia species isolated from polar environments using Oxford Nanopore Technology.</title>
        <authorList>
            <person name="Leo P."/>
            <person name="Venkateswaran K."/>
        </authorList>
    </citation>
    <scope>NUCLEOTIDE SEQUENCE</scope>
    <source>
        <strain evidence="1">MNA-CCFEE 5261</strain>
    </source>
</reference>
<comment type="caution">
    <text evidence="1">The sequence shown here is derived from an EMBL/GenBank/DDBJ whole genome shotgun (WGS) entry which is preliminary data.</text>
</comment>
<accession>A0ACC2UY06</accession>
<sequence>MATAQVLLHRFFYVSSMLSFSVNDTSMAALYLSTKLCETPIRLKELLNVYLAVIHRNRHLRGSHAFNVVVEDKSKQSQTSTMDIQKMLADFGYQPPPSHASIWWTMKDAICIAEMQILKRLGFNMQVCSG</sequence>
<dbReference type="Proteomes" id="UP001241377">
    <property type="component" value="Unassembled WGS sequence"/>
</dbReference>
<proteinExistence type="predicted"/>
<organism evidence="1 2">
    <name type="scientific">Naganishia cerealis</name>
    <dbReference type="NCBI Taxonomy" id="610337"/>
    <lineage>
        <taxon>Eukaryota</taxon>
        <taxon>Fungi</taxon>
        <taxon>Dikarya</taxon>
        <taxon>Basidiomycota</taxon>
        <taxon>Agaricomycotina</taxon>
        <taxon>Tremellomycetes</taxon>
        <taxon>Filobasidiales</taxon>
        <taxon>Filobasidiaceae</taxon>
        <taxon>Naganishia</taxon>
    </lineage>
</organism>
<evidence type="ECO:0000313" key="1">
    <source>
        <dbReference type="EMBL" id="KAJ9091834.1"/>
    </source>
</evidence>
<gene>
    <name evidence="1" type="ORF">QFC19_008948</name>
</gene>
<protein>
    <submittedName>
        <fullName evidence="1">Uncharacterized protein</fullName>
    </submittedName>
</protein>
<keyword evidence="2" id="KW-1185">Reference proteome</keyword>